<evidence type="ECO:0000256" key="1">
    <source>
        <dbReference type="SAM" id="SignalP"/>
    </source>
</evidence>
<gene>
    <name evidence="2" type="ORF">LZC94_44370</name>
</gene>
<accession>A0ABZ2LVA4</accession>
<keyword evidence="3" id="KW-1185">Reference proteome</keyword>
<evidence type="ECO:0000313" key="3">
    <source>
        <dbReference type="Proteomes" id="UP001370348"/>
    </source>
</evidence>
<dbReference type="EMBL" id="CP089984">
    <property type="protein sequence ID" value="WXB14842.1"/>
    <property type="molecule type" value="Genomic_DNA"/>
</dbReference>
<reference evidence="2 3" key="1">
    <citation type="submission" date="2021-12" db="EMBL/GenBank/DDBJ databases">
        <title>Discovery of the Pendulisporaceae a myxobacterial family with distinct sporulation behavior and unique specialized metabolism.</title>
        <authorList>
            <person name="Garcia R."/>
            <person name="Popoff A."/>
            <person name="Bader C.D."/>
            <person name="Loehr J."/>
            <person name="Walesch S."/>
            <person name="Walt C."/>
            <person name="Boldt J."/>
            <person name="Bunk B."/>
            <person name="Haeckl F.J.F.P.J."/>
            <person name="Gunesch A.P."/>
            <person name="Birkelbach J."/>
            <person name="Nuebel U."/>
            <person name="Pietschmann T."/>
            <person name="Bach T."/>
            <person name="Mueller R."/>
        </authorList>
    </citation>
    <scope>NUCLEOTIDE SEQUENCE [LARGE SCALE GENOMIC DNA]</scope>
    <source>
        <strain evidence="2 3">MSr11954</strain>
    </source>
</reference>
<feature type="signal peptide" evidence="1">
    <location>
        <begin position="1"/>
        <end position="20"/>
    </location>
</feature>
<proteinExistence type="predicted"/>
<feature type="chain" id="PRO_5046213405" evidence="1">
    <location>
        <begin position="21"/>
        <end position="300"/>
    </location>
</feature>
<dbReference type="Proteomes" id="UP001370348">
    <property type="component" value="Chromosome"/>
</dbReference>
<organism evidence="2 3">
    <name type="scientific">Pendulispora albinea</name>
    <dbReference type="NCBI Taxonomy" id="2741071"/>
    <lineage>
        <taxon>Bacteria</taxon>
        <taxon>Pseudomonadati</taxon>
        <taxon>Myxococcota</taxon>
        <taxon>Myxococcia</taxon>
        <taxon>Myxococcales</taxon>
        <taxon>Sorangiineae</taxon>
        <taxon>Pendulisporaceae</taxon>
        <taxon>Pendulispora</taxon>
    </lineage>
</organism>
<evidence type="ECO:0000313" key="2">
    <source>
        <dbReference type="EMBL" id="WXB14842.1"/>
    </source>
</evidence>
<dbReference type="RefSeq" id="WP_394824466.1">
    <property type="nucleotide sequence ID" value="NZ_CP089984.1"/>
</dbReference>
<sequence length="300" mass="32786">MILPLRFGLCLAVGLLASHASQIDIPPRAQWPNGHGYCGETSIQSIGLHYGSWISQKVVRKVAGGEVLLGVNESKTLERLHFEFKNWNSNEPKPQFEAFSVWLKAHLSQGHPTIFAVYLAGSNDSDYDHIIPAVGVEYASTSSYDPADTLWFNSNFGDRVHRTMGNLSATRRKCAYDSSAGGCVPRDVDYGTAVTGIVDERAATLPVRLSVDRNDEPNVSKGEAPVQLHAKVTVSGLVSGRRYALLRYDDYKDVPTDATAAGFLSSNHAARVDFTATAAEWSRPDAFMSDGVAYYRCVPL</sequence>
<name>A0ABZ2LVA4_9BACT</name>
<keyword evidence="1" id="KW-0732">Signal</keyword>
<protein>
    <submittedName>
        <fullName evidence="2">C39 family peptidase</fullName>
    </submittedName>
</protein>